<organism evidence="1 2">
    <name type="scientific">Rhizoctonia solani</name>
    <dbReference type="NCBI Taxonomy" id="456999"/>
    <lineage>
        <taxon>Eukaryota</taxon>
        <taxon>Fungi</taxon>
        <taxon>Dikarya</taxon>
        <taxon>Basidiomycota</taxon>
        <taxon>Agaricomycotina</taxon>
        <taxon>Agaricomycetes</taxon>
        <taxon>Cantharellales</taxon>
        <taxon>Ceratobasidiaceae</taxon>
        <taxon>Rhizoctonia</taxon>
    </lineage>
</organism>
<evidence type="ECO:0000313" key="1">
    <source>
        <dbReference type="EMBL" id="CAE7180507.1"/>
    </source>
</evidence>
<gene>
    <name evidence="1" type="ORF">RDB_LOCUS116283</name>
</gene>
<accession>A0A8H3E2W6</accession>
<comment type="caution">
    <text evidence="1">The sequence shown here is derived from an EMBL/GenBank/DDBJ whole genome shotgun (WGS) entry which is preliminary data.</text>
</comment>
<protein>
    <submittedName>
        <fullName evidence="1">Uncharacterized protein</fullName>
    </submittedName>
</protein>
<evidence type="ECO:0000313" key="2">
    <source>
        <dbReference type="Proteomes" id="UP000663827"/>
    </source>
</evidence>
<reference evidence="1" key="1">
    <citation type="submission" date="2021-01" db="EMBL/GenBank/DDBJ databases">
        <authorList>
            <person name="Kaushik A."/>
        </authorList>
    </citation>
    <scope>NUCLEOTIDE SEQUENCE</scope>
    <source>
        <strain evidence="1">AG5</strain>
    </source>
</reference>
<proteinExistence type="predicted"/>
<name>A0A8H3E2W6_9AGAM</name>
<dbReference type="EMBL" id="CAJNJQ010002599">
    <property type="protein sequence ID" value="CAE7180507.1"/>
    <property type="molecule type" value="Genomic_DNA"/>
</dbReference>
<dbReference type="Proteomes" id="UP000663827">
    <property type="component" value="Unassembled WGS sequence"/>
</dbReference>
<dbReference type="AlphaFoldDB" id="A0A8H3E2W6"/>
<sequence>MKSRRLPHRISTPTDHWLPAACIYPASRELLMSGLVLKSSALERYDNTNRTFSLRPLVKFKAAGDSESVKVLEVIHWDEVTHVLQLLGIAGLHGLVTYWTRTRYKLSDVKYELTSQEHSRDHSTPSTGYAQE</sequence>